<dbReference type="Proteomes" id="UP001056291">
    <property type="component" value="Chromosome"/>
</dbReference>
<dbReference type="InterPro" id="IPR050471">
    <property type="entry name" value="AB_hydrolase"/>
</dbReference>
<dbReference type="Gene3D" id="3.30.70.1230">
    <property type="entry name" value="Nucleotide cyclase"/>
    <property type="match status" value="1"/>
</dbReference>
<dbReference type="Pfam" id="PF00211">
    <property type="entry name" value="Guanylate_cyc"/>
    <property type="match status" value="1"/>
</dbReference>
<proteinExistence type="predicted"/>
<organism evidence="2 3">
    <name type="scientific">Sneathiella marina</name>
    <dbReference type="NCBI Taxonomy" id="2950108"/>
    <lineage>
        <taxon>Bacteria</taxon>
        <taxon>Pseudomonadati</taxon>
        <taxon>Pseudomonadota</taxon>
        <taxon>Alphaproteobacteria</taxon>
        <taxon>Sneathiellales</taxon>
        <taxon>Sneathiellaceae</taxon>
        <taxon>Sneathiella</taxon>
    </lineage>
</organism>
<dbReference type="EMBL" id="CP098747">
    <property type="protein sequence ID" value="USG61359.1"/>
    <property type="molecule type" value="Genomic_DNA"/>
</dbReference>
<dbReference type="CDD" id="cd07302">
    <property type="entry name" value="CHD"/>
    <property type="match status" value="1"/>
</dbReference>
<dbReference type="PRINTS" id="PR00111">
    <property type="entry name" value="ABHYDROLASE"/>
</dbReference>
<dbReference type="InterPro" id="IPR000073">
    <property type="entry name" value="AB_hydrolase_1"/>
</dbReference>
<dbReference type="Pfam" id="PF00561">
    <property type="entry name" value="Abhydrolase_1"/>
    <property type="match status" value="1"/>
</dbReference>
<sequence>MERSQTQYTVSHGLSIAYQVMGDGDIDIIIAHGLISHVEMLHDFPGFTRFLRHLSGFARVITFDKRGQGLSDAIEGVPSLEERADDMLAVLNACGSKRAAVFGHSEGGPMAFVLAATHPSRVSHIVTFGSYGKACKSEKYPSMFDLEIRRNNLWKWLEDWGSGGVALKVLAPELAEDKAMQQMYGRIERYGSPPTAMARYFEVNFKIDVLDILAAVRVPTLVLHRQDDNQVPMAAGRQLAELLPDSLFVEVGNGGHLFWVGDIEQTISETRKFLTGIQANGKAENRMLATVLFTDIVGSTEKLNQQGDDVWRDTLDRHDNVCKEQVLLYEGNFVSSTGDGIVATFERPSKAVECALQVSERLREMGLPVRIGIHTGEIERRGDDIVGTGVHIAARIESIAKSNEVLVSRTVNDLMTGNRSFTFISKGLQVLKGVPDKWEVFSVQR</sequence>
<dbReference type="Gene3D" id="3.40.50.1820">
    <property type="entry name" value="alpha/beta hydrolase"/>
    <property type="match status" value="1"/>
</dbReference>
<evidence type="ECO:0000259" key="1">
    <source>
        <dbReference type="PROSITE" id="PS50125"/>
    </source>
</evidence>
<dbReference type="InterPro" id="IPR001054">
    <property type="entry name" value="A/G_cyclase"/>
</dbReference>
<dbReference type="SMART" id="SM00044">
    <property type="entry name" value="CYCc"/>
    <property type="match status" value="1"/>
</dbReference>
<dbReference type="PROSITE" id="PS50125">
    <property type="entry name" value="GUANYLATE_CYCLASE_2"/>
    <property type="match status" value="1"/>
</dbReference>
<dbReference type="RefSeq" id="WP_251934358.1">
    <property type="nucleotide sequence ID" value="NZ_CP098747.1"/>
</dbReference>
<accession>A0ABY4W365</accession>
<gene>
    <name evidence="2" type="ORF">NBZ79_00015</name>
</gene>
<dbReference type="InterPro" id="IPR029787">
    <property type="entry name" value="Nucleotide_cyclase"/>
</dbReference>
<dbReference type="PANTHER" id="PTHR43433:SF8">
    <property type="entry name" value="BIFUNCTIONAL LIPASE_ADENYLATE CYCLASE LIPJ"/>
    <property type="match status" value="1"/>
</dbReference>
<keyword evidence="3" id="KW-1185">Reference proteome</keyword>
<dbReference type="SUPFAM" id="SSF55073">
    <property type="entry name" value="Nucleotide cyclase"/>
    <property type="match status" value="1"/>
</dbReference>
<reference evidence="2" key="1">
    <citation type="submission" date="2022-06" db="EMBL/GenBank/DDBJ databases">
        <title>Sneathiella actinostolidae sp. nov., isolated from a sea anemonein the Western Pacific Ocean.</title>
        <authorList>
            <person name="Wei M.J."/>
        </authorList>
    </citation>
    <scope>NUCLEOTIDE SEQUENCE</scope>
    <source>
        <strain evidence="2">PHK-P5</strain>
    </source>
</reference>
<dbReference type="InterPro" id="IPR029058">
    <property type="entry name" value="AB_hydrolase_fold"/>
</dbReference>
<dbReference type="PANTHER" id="PTHR43433">
    <property type="entry name" value="HYDROLASE, ALPHA/BETA FOLD FAMILY PROTEIN"/>
    <property type="match status" value="1"/>
</dbReference>
<protein>
    <submittedName>
        <fullName evidence="2">Adenylate/guanylate cyclase domain-containing protein</fullName>
    </submittedName>
</protein>
<evidence type="ECO:0000313" key="3">
    <source>
        <dbReference type="Proteomes" id="UP001056291"/>
    </source>
</evidence>
<evidence type="ECO:0000313" key="2">
    <source>
        <dbReference type="EMBL" id="USG61359.1"/>
    </source>
</evidence>
<feature type="domain" description="Guanylate cyclase" evidence="1">
    <location>
        <begin position="290"/>
        <end position="397"/>
    </location>
</feature>
<name>A0ABY4W365_9PROT</name>
<dbReference type="SUPFAM" id="SSF53474">
    <property type="entry name" value="alpha/beta-Hydrolases"/>
    <property type="match status" value="1"/>
</dbReference>